<dbReference type="PATRIC" id="fig|406818.4.peg.3083"/>
<dbReference type="KEGG" id="xbo:XBJ1_3416"/>
<dbReference type="EMBL" id="FN667741">
    <property type="protein sequence ID" value="CBJ82534.1"/>
    <property type="molecule type" value="Genomic_DNA"/>
</dbReference>
<dbReference type="HOGENOM" id="CLU_2262729_0_0_6"/>
<protein>
    <submittedName>
        <fullName evidence="1">Uncharacterized protein</fullName>
    </submittedName>
</protein>
<proteinExistence type="predicted"/>
<reference evidence="1 2" key="1">
    <citation type="journal article" date="2011" name="PLoS ONE">
        <title>The entomopathogenic bacterial endosymbionts xenorhabdus and photorhabdus: convergent lifestyles from divergent genomes.</title>
        <authorList>
            <person name="Chaston J.M."/>
            <person name="Suen G."/>
            <person name="Tucker S.L."/>
            <person name="Andersen A.W."/>
            <person name="Bhasin A."/>
            <person name="Bode E."/>
            <person name="Bode H.B."/>
            <person name="Brachmann A.O."/>
            <person name="Cowles C.E."/>
            <person name="Cowles K.N."/>
            <person name="Darby C."/>
            <person name="de Leon L."/>
            <person name="Drace K."/>
            <person name="Du Z."/>
            <person name="Givaudan A."/>
            <person name="Herbert Tran E.E."/>
            <person name="Jewell K.A."/>
            <person name="Knack J.J."/>
            <person name="Krasomil-Osterfeld K.C."/>
            <person name="Kukor R."/>
            <person name="Lanois A."/>
            <person name="Latreille P."/>
            <person name="Leimgruber N.K."/>
            <person name="Lipke C.M."/>
            <person name="Liu R."/>
            <person name="Lu X."/>
            <person name="Martens E.C."/>
            <person name="Marri P.R."/>
            <person name="Medigue C."/>
            <person name="Menard M.L."/>
            <person name="Miller N.M."/>
            <person name="Morales-Soto N."/>
            <person name="Norton S."/>
            <person name="Ogier J.C."/>
            <person name="Orchard S.S."/>
            <person name="Park D."/>
            <person name="Park Y."/>
            <person name="Qurollo B.A."/>
            <person name="Sugar D.R."/>
            <person name="Richards G.R."/>
            <person name="Rouy Z."/>
            <person name="Slominski B."/>
            <person name="Slominski K."/>
            <person name="Snyder H."/>
            <person name="Tjaden B.C."/>
            <person name="van der Hoeven R."/>
            <person name="Welch R.D."/>
            <person name="Wheeler C."/>
            <person name="Xiang B."/>
            <person name="Barbazuk B."/>
            <person name="Gaudriault S."/>
            <person name="Goodner B."/>
            <person name="Slater S.C."/>
            <person name="Forst S."/>
            <person name="Goldman B.S."/>
            <person name="Goodrich-Blair H."/>
        </authorList>
    </citation>
    <scope>NUCLEOTIDE SEQUENCE [LARGE SCALE GENOMIC DNA]</scope>
    <source>
        <strain evidence="1 2">SS-2004</strain>
    </source>
</reference>
<sequence length="103" mass="11982">MNFSVLLGILVLVSAYLSQRSSQKKEQARYLYSLFKDHEQFIGKSPDYIISKTMKPYQSGSVEHGVEFTQWRIGKLVIEAWFKNQVCTGIDFYLPKWLTRTAP</sequence>
<evidence type="ECO:0000313" key="2">
    <source>
        <dbReference type="Proteomes" id="UP000002045"/>
    </source>
</evidence>
<evidence type="ECO:0000313" key="1">
    <source>
        <dbReference type="EMBL" id="CBJ82534.1"/>
    </source>
</evidence>
<name>D3V4F5_XENBS</name>
<dbReference type="Proteomes" id="UP000002045">
    <property type="component" value="Chromosome"/>
</dbReference>
<gene>
    <name evidence="1" type="ordered locus">XBJ1_3416</name>
</gene>
<organism evidence="1 2">
    <name type="scientific">Xenorhabdus bovienii (strain SS-2004)</name>
    <name type="common">Xenorhabdus nematophila subsp. bovienii</name>
    <dbReference type="NCBI Taxonomy" id="406818"/>
    <lineage>
        <taxon>Bacteria</taxon>
        <taxon>Pseudomonadati</taxon>
        <taxon>Pseudomonadota</taxon>
        <taxon>Gammaproteobacteria</taxon>
        <taxon>Enterobacterales</taxon>
        <taxon>Morganellaceae</taxon>
        <taxon>Xenorhabdus</taxon>
    </lineage>
</organism>
<accession>D3V4F5</accession>
<dbReference type="RefSeq" id="WP_012989756.1">
    <property type="nucleotide sequence ID" value="NC_013892.1"/>
</dbReference>
<dbReference type="AlphaFoldDB" id="D3V4F5"/>